<evidence type="ECO:0000313" key="7">
    <source>
        <dbReference type="EMBL" id="RHD72215.1"/>
    </source>
</evidence>
<evidence type="ECO:0000256" key="4">
    <source>
        <dbReference type="ARBA" id="ARBA00023284"/>
    </source>
</evidence>
<gene>
    <name evidence="6" type="primary">resA_3</name>
    <name evidence="7" type="ORF">DW782_17220</name>
    <name evidence="6" type="ORF">ERS852429_03724</name>
</gene>
<dbReference type="InterPro" id="IPR050553">
    <property type="entry name" value="Thioredoxin_ResA/DsbE_sf"/>
</dbReference>
<dbReference type="Gene3D" id="3.40.30.10">
    <property type="entry name" value="Glutaredoxin"/>
    <property type="match status" value="1"/>
</dbReference>
<dbReference type="CDD" id="cd02966">
    <property type="entry name" value="TlpA_like_family"/>
    <property type="match status" value="1"/>
</dbReference>
<feature type="domain" description="Thioredoxin" evidence="5">
    <location>
        <begin position="227"/>
        <end position="366"/>
    </location>
</feature>
<evidence type="ECO:0000256" key="3">
    <source>
        <dbReference type="ARBA" id="ARBA00023157"/>
    </source>
</evidence>
<keyword evidence="2" id="KW-0201">Cytochrome c-type biogenesis</keyword>
<proteinExistence type="predicted"/>
<evidence type="ECO:0000313" key="8">
    <source>
        <dbReference type="Proteomes" id="UP000095591"/>
    </source>
</evidence>
<dbReference type="PROSITE" id="PS51352">
    <property type="entry name" value="THIOREDOXIN_2"/>
    <property type="match status" value="1"/>
</dbReference>
<dbReference type="PANTHER" id="PTHR42852:SF6">
    <property type="entry name" value="THIOL:DISULFIDE INTERCHANGE PROTEIN DSBE"/>
    <property type="match status" value="1"/>
</dbReference>
<evidence type="ECO:0000256" key="2">
    <source>
        <dbReference type="ARBA" id="ARBA00022748"/>
    </source>
</evidence>
<dbReference type="Proteomes" id="UP000095591">
    <property type="component" value="Unassembled WGS sequence"/>
</dbReference>
<reference evidence="6 8" key="1">
    <citation type="submission" date="2015-09" db="EMBL/GenBank/DDBJ databases">
        <authorList>
            <consortium name="Pathogen Informatics"/>
        </authorList>
    </citation>
    <scope>NUCLEOTIDE SEQUENCE [LARGE SCALE GENOMIC DNA]</scope>
    <source>
        <strain evidence="6 8">2789STDY5608872</strain>
    </source>
</reference>
<dbReference type="EMBL" id="QSJN01000012">
    <property type="protein sequence ID" value="RHD72215.1"/>
    <property type="molecule type" value="Genomic_DNA"/>
</dbReference>
<dbReference type="GO" id="GO:0016209">
    <property type="term" value="F:antioxidant activity"/>
    <property type="evidence" value="ECO:0007669"/>
    <property type="project" value="InterPro"/>
</dbReference>
<dbReference type="Pfam" id="PF14289">
    <property type="entry name" value="DUF4369"/>
    <property type="match status" value="1"/>
</dbReference>
<reference evidence="7 9" key="2">
    <citation type="submission" date="2018-08" db="EMBL/GenBank/DDBJ databases">
        <title>A genome reference for cultivated species of the human gut microbiota.</title>
        <authorList>
            <person name="Zou Y."/>
            <person name="Xue W."/>
            <person name="Luo G."/>
        </authorList>
    </citation>
    <scope>NUCLEOTIDE SEQUENCE [LARGE SCALE GENOMIC DNA]</scope>
    <source>
        <strain evidence="7 9">AM30-4</strain>
    </source>
</reference>
<sequence>MIKKLALIIGFIICLSSCGKDYVYRIEGELSNLEDQTVYAVFEKDNYKVVDTVACTKPGQFQIDQNEAGFHCVTIFFADKEHWVTAYLEPGETVKITGDANSPLLLQVKGGRTNDKLTAFKKKIAPLLTELTNLSNSLNSKDLNDTIEETDIAARLANVNMQLSEEAIRYVKENPDEEASVVLIQSFFSDPDDTRKIDELLALLNPRLKDFYLVKELEQYSARAKRTALGAEAPDFSVRNIYGNTVSLDSFPQKYLLLTFTAPWCDMCQTEDLYLDKVAMKYPKDQLDILLVSLDDNPDNVRDVLKKDSIAWNLVTDSAGQAAMLIDLYNVSVLPRCFLIDEDHKILMKTENGIEIKQTLENLFED</sequence>
<keyword evidence="3" id="KW-1015">Disulfide bond</keyword>
<name>A0A173VWF2_PARDI</name>
<dbReference type="InterPro" id="IPR025380">
    <property type="entry name" value="DUF4369"/>
</dbReference>
<evidence type="ECO:0000256" key="1">
    <source>
        <dbReference type="ARBA" id="ARBA00004196"/>
    </source>
</evidence>
<dbReference type="InterPro" id="IPR036249">
    <property type="entry name" value="Thioredoxin-like_sf"/>
</dbReference>
<dbReference type="GO" id="GO:0030313">
    <property type="term" value="C:cell envelope"/>
    <property type="evidence" value="ECO:0007669"/>
    <property type="project" value="UniProtKB-SubCell"/>
</dbReference>
<evidence type="ECO:0000259" key="5">
    <source>
        <dbReference type="PROSITE" id="PS51352"/>
    </source>
</evidence>
<dbReference type="InterPro" id="IPR000866">
    <property type="entry name" value="AhpC/TSA"/>
</dbReference>
<comment type="subcellular location">
    <subcellularLocation>
        <location evidence="1">Cell envelope</location>
    </subcellularLocation>
</comment>
<dbReference type="EMBL" id="CYXP01000010">
    <property type="protein sequence ID" value="CUN31394.1"/>
    <property type="molecule type" value="Genomic_DNA"/>
</dbReference>
<dbReference type="GO" id="GO:0016491">
    <property type="term" value="F:oxidoreductase activity"/>
    <property type="evidence" value="ECO:0007669"/>
    <property type="project" value="InterPro"/>
</dbReference>
<dbReference type="Pfam" id="PF00578">
    <property type="entry name" value="AhpC-TSA"/>
    <property type="match status" value="1"/>
</dbReference>
<dbReference type="PANTHER" id="PTHR42852">
    <property type="entry name" value="THIOL:DISULFIDE INTERCHANGE PROTEIN DSBE"/>
    <property type="match status" value="1"/>
</dbReference>
<evidence type="ECO:0000313" key="9">
    <source>
        <dbReference type="Proteomes" id="UP000284660"/>
    </source>
</evidence>
<dbReference type="GO" id="GO:0017004">
    <property type="term" value="P:cytochrome complex assembly"/>
    <property type="evidence" value="ECO:0007669"/>
    <property type="project" value="UniProtKB-KW"/>
</dbReference>
<dbReference type="SUPFAM" id="SSF52833">
    <property type="entry name" value="Thioredoxin-like"/>
    <property type="match status" value="1"/>
</dbReference>
<dbReference type="RefSeq" id="WP_008781051.1">
    <property type="nucleotide sequence ID" value="NZ_CAXVLJ010000015.1"/>
</dbReference>
<organism evidence="6 8">
    <name type="scientific">Parabacteroides distasonis</name>
    <dbReference type="NCBI Taxonomy" id="823"/>
    <lineage>
        <taxon>Bacteria</taxon>
        <taxon>Pseudomonadati</taxon>
        <taxon>Bacteroidota</taxon>
        <taxon>Bacteroidia</taxon>
        <taxon>Bacteroidales</taxon>
        <taxon>Tannerellaceae</taxon>
        <taxon>Parabacteroides</taxon>
    </lineage>
</organism>
<keyword evidence="4" id="KW-0676">Redox-active center</keyword>
<dbReference type="Proteomes" id="UP000284660">
    <property type="component" value="Unassembled WGS sequence"/>
</dbReference>
<accession>A0A173VWF2</accession>
<dbReference type="InterPro" id="IPR013766">
    <property type="entry name" value="Thioredoxin_domain"/>
</dbReference>
<dbReference type="AlphaFoldDB" id="A0A173VWF2"/>
<evidence type="ECO:0000313" key="6">
    <source>
        <dbReference type="EMBL" id="CUN31394.1"/>
    </source>
</evidence>
<protein>
    <submittedName>
        <fullName evidence="7">AhpC/TSA family protein</fullName>
    </submittedName>
    <submittedName>
        <fullName evidence="6">Thiol-disulfide oxidoreductase resA</fullName>
    </submittedName>
</protein>